<organism evidence="1 2">
    <name type="scientific">Diphasiastrum complanatum</name>
    <name type="common">Issler's clubmoss</name>
    <name type="synonym">Lycopodium complanatum</name>
    <dbReference type="NCBI Taxonomy" id="34168"/>
    <lineage>
        <taxon>Eukaryota</taxon>
        <taxon>Viridiplantae</taxon>
        <taxon>Streptophyta</taxon>
        <taxon>Embryophyta</taxon>
        <taxon>Tracheophyta</taxon>
        <taxon>Lycopodiopsida</taxon>
        <taxon>Lycopodiales</taxon>
        <taxon>Lycopodiaceae</taxon>
        <taxon>Lycopodioideae</taxon>
        <taxon>Diphasiastrum</taxon>
    </lineage>
</organism>
<sequence>MFLQRRCLLCCCSFHKCFRCQVMGELKKSEAIFLAFGTKGDVLPVAEVAAALAQKSPNLVITFITHAAHELLRKGLTLAGIAFIPISSPPVLSQWGSQNGNDLQPGNTNGEMLFYCEALKTSLDQHHREELTQVVDEVLNSAQNRCHSFIAINFFALEGWHLAELYSMQCVVVAPYIVPYSAPTSFERLFRTFHPLLYKRLKQASLAEVGWGDVMHWMWPLFTDRWTEWRVKHLGLAACPLTDPVTELPIVYRWPRAPLVLYGVSPEVVECPAYWPPSVHLCGFWYSQKRWDSFEGDNSSNELNLQDTLRKEGVPSKTGMQNDPPHSTHLIEYLSNRDVSDNPIFVGLSSIGSMGFLENPEGLLKVLDSVLQAASKRAILFTDGYQPLDAAVVSAAEHPGSYLSAGSASKSDNAQAIGAKEANASTTTEEARIMLLNDSLTICDDRLFCYSGFIPYSSIFSKCALVLHHGGSGTTAAALHAGIPQVICPFFHDQFYWADRMAWIGVSPKPLKPQHLMPSTLEGFEKGVGALLSAIREASTREMQSHAAEIAEKLRSEDGIGNAVCLLLEEFC</sequence>
<keyword evidence="2" id="KW-1185">Reference proteome</keyword>
<evidence type="ECO:0000313" key="1">
    <source>
        <dbReference type="EMBL" id="KAJ7517134.1"/>
    </source>
</evidence>
<accession>A0ACC2AJM0</accession>
<dbReference type="EMBL" id="CM055112">
    <property type="protein sequence ID" value="KAJ7517134.1"/>
    <property type="molecule type" value="Genomic_DNA"/>
</dbReference>
<dbReference type="Proteomes" id="UP001162992">
    <property type="component" value="Chromosome 21"/>
</dbReference>
<comment type="caution">
    <text evidence="1">The sequence shown here is derived from an EMBL/GenBank/DDBJ whole genome shotgun (WGS) entry which is preliminary data.</text>
</comment>
<reference evidence="2" key="1">
    <citation type="journal article" date="2024" name="Proc. Natl. Acad. Sci. U.S.A.">
        <title>Extraordinary preservation of gene collinearity over three hundred million years revealed in homosporous lycophytes.</title>
        <authorList>
            <person name="Li C."/>
            <person name="Wickell D."/>
            <person name="Kuo L.Y."/>
            <person name="Chen X."/>
            <person name="Nie B."/>
            <person name="Liao X."/>
            <person name="Peng D."/>
            <person name="Ji J."/>
            <person name="Jenkins J."/>
            <person name="Williams M."/>
            <person name="Shu S."/>
            <person name="Plott C."/>
            <person name="Barry K."/>
            <person name="Rajasekar S."/>
            <person name="Grimwood J."/>
            <person name="Han X."/>
            <person name="Sun S."/>
            <person name="Hou Z."/>
            <person name="He W."/>
            <person name="Dai G."/>
            <person name="Sun C."/>
            <person name="Schmutz J."/>
            <person name="Leebens-Mack J.H."/>
            <person name="Li F.W."/>
            <person name="Wang L."/>
        </authorList>
    </citation>
    <scope>NUCLEOTIDE SEQUENCE [LARGE SCALE GENOMIC DNA]</scope>
    <source>
        <strain evidence="2">cv. PW_Plant_1</strain>
    </source>
</reference>
<evidence type="ECO:0000313" key="2">
    <source>
        <dbReference type="Proteomes" id="UP001162992"/>
    </source>
</evidence>
<proteinExistence type="predicted"/>
<protein>
    <submittedName>
        <fullName evidence="1">Uncharacterized protein</fullName>
    </submittedName>
</protein>
<name>A0ACC2AJM0_DIPCM</name>
<gene>
    <name evidence="1" type="ORF">O6H91_21G011700</name>
</gene>